<dbReference type="PANTHER" id="PTHR19303:SF73">
    <property type="entry name" value="PROTEIN PDC2"/>
    <property type="match status" value="1"/>
</dbReference>
<dbReference type="KEGG" id="osn:115231679"/>
<dbReference type="GO" id="GO:0003677">
    <property type="term" value="F:DNA binding"/>
    <property type="evidence" value="ECO:0007669"/>
    <property type="project" value="TreeGrafter"/>
</dbReference>
<protein>
    <submittedName>
        <fullName evidence="3">Tigger transposable element-derived protein 6-like</fullName>
    </submittedName>
</protein>
<evidence type="ECO:0000313" key="2">
    <source>
        <dbReference type="Proteomes" id="UP000515154"/>
    </source>
</evidence>
<keyword evidence="2" id="KW-1185">Reference proteome</keyword>
<organism evidence="2 3">
    <name type="scientific">Octopus sinensis</name>
    <name type="common">East Asian common octopus</name>
    <dbReference type="NCBI Taxonomy" id="2607531"/>
    <lineage>
        <taxon>Eukaryota</taxon>
        <taxon>Metazoa</taxon>
        <taxon>Spiralia</taxon>
        <taxon>Lophotrochozoa</taxon>
        <taxon>Mollusca</taxon>
        <taxon>Cephalopoda</taxon>
        <taxon>Coleoidea</taxon>
        <taxon>Octopodiformes</taxon>
        <taxon>Octopoda</taxon>
        <taxon>Incirrata</taxon>
        <taxon>Octopodidae</taxon>
        <taxon>Octopus</taxon>
    </lineage>
</organism>
<proteinExistence type="predicted"/>
<evidence type="ECO:0000259" key="1">
    <source>
        <dbReference type="Pfam" id="PF03184"/>
    </source>
</evidence>
<dbReference type="Proteomes" id="UP000515154">
    <property type="component" value="Unplaced"/>
</dbReference>
<dbReference type="GO" id="GO:0005634">
    <property type="term" value="C:nucleus"/>
    <property type="evidence" value="ECO:0007669"/>
    <property type="project" value="TreeGrafter"/>
</dbReference>
<dbReference type="InterPro" id="IPR004875">
    <property type="entry name" value="DDE_SF_endonuclease_dom"/>
</dbReference>
<sequence length="225" mass="26172">MKWYAKWHSKLLKDFILKISKHLTHGFHALRKSMEGDKEHPLVIGKFKNPHGFKNINMNNLGIQYANSNKSWMTSLIFKNWVERLNSKMSVENRKILLLLYNAPVHYFDGEFSNIELYFLPPKTTSKIQPIDQGIVHSFKSLYKKGMTRNLSMGTNIGTLSYTDELTKFKLVNALPLIIEAWNEVTVDTIKNCFNKALNNWAKIDEKILEESTDEKGIKFKSPYN</sequence>
<accession>A0A6P7U977</accession>
<gene>
    <name evidence="3" type="primary">LOC115231679</name>
</gene>
<feature type="domain" description="DDE-1" evidence="1">
    <location>
        <begin position="37"/>
        <end position="194"/>
    </location>
</feature>
<name>A0A6P7U977_9MOLL</name>
<dbReference type="RefSeq" id="XP_029657511.1">
    <property type="nucleotide sequence ID" value="XM_029801651.1"/>
</dbReference>
<evidence type="ECO:0000313" key="3">
    <source>
        <dbReference type="RefSeq" id="XP_029657511.1"/>
    </source>
</evidence>
<dbReference type="PANTHER" id="PTHR19303">
    <property type="entry name" value="TRANSPOSON"/>
    <property type="match status" value="1"/>
</dbReference>
<dbReference type="InterPro" id="IPR050863">
    <property type="entry name" value="CenT-Element_Derived"/>
</dbReference>
<dbReference type="AlphaFoldDB" id="A0A6P7U977"/>
<reference evidence="3" key="1">
    <citation type="submission" date="2025-08" db="UniProtKB">
        <authorList>
            <consortium name="RefSeq"/>
        </authorList>
    </citation>
    <scope>IDENTIFICATION</scope>
</reference>
<dbReference type="Pfam" id="PF03184">
    <property type="entry name" value="DDE_1"/>
    <property type="match status" value="1"/>
</dbReference>